<protein>
    <submittedName>
        <fullName evidence="9">Carbohydrate ABC transporter permease</fullName>
    </submittedName>
</protein>
<comment type="similarity">
    <text evidence="7">Belongs to the binding-protein-dependent transport system permease family.</text>
</comment>
<keyword evidence="5 7" id="KW-1133">Transmembrane helix</keyword>
<feature type="transmembrane region" description="Helical" evidence="7">
    <location>
        <begin position="12"/>
        <end position="34"/>
    </location>
</feature>
<accession>A0ABS5EIM9</accession>
<dbReference type="InterPro" id="IPR035906">
    <property type="entry name" value="MetI-like_sf"/>
</dbReference>
<feature type="transmembrane region" description="Helical" evidence="7">
    <location>
        <begin position="106"/>
        <end position="127"/>
    </location>
</feature>
<organism evidence="9 10">
    <name type="scientific">Neoroseomonas terrae</name>
    <dbReference type="NCBI Taxonomy" id="424799"/>
    <lineage>
        <taxon>Bacteria</taxon>
        <taxon>Pseudomonadati</taxon>
        <taxon>Pseudomonadota</taxon>
        <taxon>Alphaproteobacteria</taxon>
        <taxon>Acetobacterales</taxon>
        <taxon>Acetobacteraceae</taxon>
        <taxon>Neoroseomonas</taxon>
    </lineage>
</organism>
<proteinExistence type="inferred from homology"/>
<keyword evidence="6 7" id="KW-0472">Membrane</keyword>
<feature type="transmembrane region" description="Helical" evidence="7">
    <location>
        <begin position="246"/>
        <end position="264"/>
    </location>
</feature>
<feature type="domain" description="ABC transmembrane type-1" evidence="8">
    <location>
        <begin position="71"/>
        <end position="264"/>
    </location>
</feature>
<evidence type="ECO:0000256" key="4">
    <source>
        <dbReference type="ARBA" id="ARBA00022692"/>
    </source>
</evidence>
<evidence type="ECO:0000256" key="2">
    <source>
        <dbReference type="ARBA" id="ARBA00022448"/>
    </source>
</evidence>
<dbReference type="InterPro" id="IPR050901">
    <property type="entry name" value="BP-dep_ABC_trans_perm"/>
</dbReference>
<dbReference type="PANTHER" id="PTHR32243">
    <property type="entry name" value="MALTOSE TRANSPORT SYSTEM PERMEASE-RELATED"/>
    <property type="match status" value="1"/>
</dbReference>
<dbReference type="PANTHER" id="PTHR32243:SF18">
    <property type="entry name" value="INNER MEMBRANE ABC TRANSPORTER PERMEASE PROTEIN YCJP"/>
    <property type="match status" value="1"/>
</dbReference>
<dbReference type="SUPFAM" id="SSF161098">
    <property type="entry name" value="MetI-like"/>
    <property type="match status" value="1"/>
</dbReference>
<evidence type="ECO:0000313" key="10">
    <source>
        <dbReference type="Proteomes" id="UP000698752"/>
    </source>
</evidence>
<keyword evidence="4 7" id="KW-0812">Transmembrane</keyword>
<feature type="transmembrane region" description="Helical" evidence="7">
    <location>
        <begin position="139"/>
        <end position="162"/>
    </location>
</feature>
<name>A0ABS5EIM9_9PROT</name>
<evidence type="ECO:0000256" key="6">
    <source>
        <dbReference type="ARBA" id="ARBA00023136"/>
    </source>
</evidence>
<dbReference type="CDD" id="cd06261">
    <property type="entry name" value="TM_PBP2"/>
    <property type="match status" value="1"/>
</dbReference>
<feature type="transmembrane region" description="Helical" evidence="7">
    <location>
        <begin position="183"/>
        <end position="208"/>
    </location>
</feature>
<evidence type="ECO:0000256" key="1">
    <source>
        <dbReference type="ARBA" id="ARBA00004651"/>
    </source>
</evidence>
<feature type="transmembrane region" description="Helical" evidence="7">
    <location>
        <begin position="71"/>
        <end position="94"/>
    </location>
</feature>
<dbReference type="InterPro" id="IPR000515">
    <property type="entry name" value="MetI-like"/>
</dbReference>
<evidence type="ECO:0000256" key="5">
    <source>
        <dbReference type="ARBA" id="ARBA00022989"/>
    </source>
</evidence>
<sequence>MSRRLKRQIGRVLFVLLMVAIAIYTVFPFAWAIITSLKSGSALFTASPLPIPPAWDNYVATFRDRPFGRNILNSVIVSGSVVALSLALGLSAAYALGRASFRGRGFLLATILAVSMFPQVAVLSGLFELIRWLGLYNNLLSLVFSYLIFTLPFTVWVLTTFMKELPKELEEAAMMDGASPFIVLIRVFLPIMGPAMATTGLLAFIAAWNEFLFALTFTLTDEMRTVPVAIALISGASSFELPWGRIMAASVIVTVPLILLVLVFQRRIVAGLTAGAVKG</sequence>
<dbReference type="Pfam" id="PF00528">
    <property type="entry name" value="BPD_transp_1"/>
    <property type="match status" value="1"/>
</dbReference>
<evidence type="ECO:0000313" key="9">
    <source>
        <dbReference type="EMBL" id="MBR0650874.1"/>
    </source>
</evidence>
<comment type="caution">
    <text evidence="9">The sequence shown here is derived from an EMBL/GenBank/DDBJ whole genome shotgun (WGS) entry which is preliminary data.</text>
</comment>
<keyword evidence="3" id="KW-1003">Cell membrane</keyword>
<evidence type="ECO:0000256" key="7">
    <source>
        <dbReference type="RuleBase" id="RU363032"/>
    </source>
</evidence>
<evidence type="ECO:0000256" key="3">
    <source>
        <dbReference type="ARBA" id="ARBA00022475"/>
    </source>
</evidence>
<evidence type="ECO:0000259" key="8">
    <source>
        <dbReference type="PROSITE" id="PS50928"/>
    </source>
</evidence>
<reference evidence="10" key="1">
    <citation type="journal article" date="2021" name="Syst. Appl. Microbiol.">
        <title>Roseomonas hellenica sp. nov., isolated from roots of wild-growing Alkanna tinctoria.</title>
        <authorList>
            <person name="Rat A."/>
            <person name="Naranjo H.D."/>
            <person name="Lebbe L."/>
            <person name="Cnockaert M."/>
            <person name="Krigas N."/>
            <person name="Grigoriadou K."/>
            <person name="Maloupa E."/>
            <person name="Willems A."/>
        </authorList>
    </citation>
    <scope>NUCLEOTIDE SEQUENCE [LARGE SCALE GENOMIC DNA]</scope>
    <source>
        <strain evidence="10">LMG 31159</strain>
    </source>
</reference>
<dbReference type="RefSeq" id="WP_211869536.1">
    <property type="nucleotide sequence ID" value="NZ_JAAEDI010000014.1"/>
</dbReference>
<keyword evidence="10" id="KW-1185">Reference proteome</keyword>
<dbReference type="EMBL" id="JAAEDI010000014">
    <property type="protein sequence ID" value="MBR0650874.1"/>
    <property type="molecule type" value="Genomic_DNA"/>
</dbReference>
<comment type="subcellular location">
    <subcellularLocation>
        <location evidence="1 7">Cell membrane</location>
        <topology evidence="1 7">Multi-pass membrane protein</topology>
    </subcellularLocation>
</comment>
<keyword evidence="2 7" id="KW-0813">Transport</keyword>
<gene>
    <name evidence="9" type="ORF">GXW78_14470</name>
</gene>
<dbReference type="Proteomes" id="UP000698752">
    <property type="component" value="Unassembled WGS sequence"/>
</dbReference>
<dbReference type="Gene3D" id="1.10.3720.10">
    <property type="entry name" value="MetI-like"/>
    <property type="match status" value="1"/>
</dbReference>
<dbReference type="PROSITE" id="PS50928">
    <property type="entry name" value="ABC_TM1"/>
    <property type="match status" value="1"/>
</dbReference>